<evidence type="ECO:0000256" key="8">
    <source>
        <dbReference type="ARBA" id="ARBA00022989"/>
    </source>
</evidence>
<dbReference type="Gene3D" id="3.30.1150.10">
    <property type="match status" value="1"/>
</dbReference>
<protein>
    <submittedName>
        <fullName evidence="12">Energy transducer TonB</fullName>
    </submittedName>
</protein>
<evidence type="ECO:0000256" key="7">
    <source>
        <dbReference type="ARBA" id="ARBA00022927"/>
    </source>
</evidence>
<dbReference type="PANTHER" id="PTHR33446">
    <property type="entry name" value="PROTEIN TONB-RELATED"/>
    <property type="match status" value="1"/>
</dbReference>
<reference evidence="12 13" key="1">
    <citation type="submission" date="2020-05" db="EMBL/GenBank/DDBJ databases">
        <title>Distinct polysaccharide utilization as determinants for interspecies competition between intestinal Prevotella spp.</title>
        <authorList>
            <person name="Galvez E.J.C."/>
            <person name="Iljazovic A."/>
            <person name="Strowig T."/>
        </authorList>
    </citation>
    <scope>NUCLEOTIDE SEQUENCE [LARGE SCALE GENOMIC DNA]</scope>
    <source>
        <strain evidence="12 13">PMUR</strain>
    </source>
</reference>
<dbReference type="InterPro" id="IPR051045">
    <property type="entry name" value="TonB-dependent_transducer"/>
</dbReference>
<evidence type="ECO:0000313" key="13">
    <source>
        <dbReference type="Proteomes" id="UP000714420"/>
    </source>
</evidence>
<dbReference type="PANTHER" id="PTHR33446:SF2">
    <property type="entry name" value="PROTEIN TONB"/>
    <property type="match status" value="1"/>
</dbReference>
<feature type="transmembrane region" description="Helical" evidence="10">
    <location>
        <begin position="20"/>
        <end position="37"/>
    </location>
</feature>
<evidence type="ECO:0000256" key="3">
    <source>
        <dbReference type="ARBA" id="ARBA00022448"/>
    </source>
</evidence>
<evidence type="ECO:0000313" key="12">
    <source>
        <dbReference type="EMBL" id="NPD93190.1"/>
    </source>
</evidence>
<dbReference type="Proteomes" id="UP000714420">
    <property type="component" value="Unassembled WGS sequence"/>
</dbReference>
<keyword evidence="3" id="KW-0813">Transport</keyword>
<keyword evidence="13" id="KW-1185">Reference proteome</keyword>
<keyword evidence="7" id="KW-0653">Protein transport</keyword>
<dbReference type="RefSeq" id="WP_172277371.1">
    <property type="nucleotide sequence ID" value="NZ_CASGMU010000022.1"/>
</dbReference>
<keyword evidence="8 10" id="KW-1133">Transmembrane helix</keyword>
<comment type="subcellular location">
    <subcellularLocation>
        <location evidence="1">Cell inner membrane</location>
        <topology evidence="1">Single-pass membrane protein</topology>
        <orientation evidence="1">Periplasmic side</orientation>
    </subcellularLocation>
</comment>
<evidence type="ECO:0000256" key="5">
    <source>
        <dbReference type="ARBA" id="ARBA00022519"/>
    </source>
</evidence>
<evidence type="ECO:0000259" key="11">
    <source>
        <dbReference type="PROSITE" id="PS52015"/>
    </source>
</evidence>
<keyword evidence="5" id="KW-0997">Cell inner membrane</keyword>
<dbReference type="EMBL" id="JABKKF010000018">
    <property type="protein sequence ID" value="NPD93190.1"/>
    <property type="molecule type" value="Genomic_DNA"/>
</dbReference>
<dbReference type="InterPro" id="IPR006260">
    <property type="entry name" value="TonB/TolA_C"/>
</dbReference>
<feature type="domain" description="TonB C-terminal" evidence="11">
    <location>
        <begin position="148"/>
        <end position="237"/>
    </location>
</feature>
<comment type="caution">
    <text evidence="12">The sequence shown here is derived from an EMBL/GenBank/DDBJ whole genome shotgun (WGS) entry which is preliminary data.</text>
</comment>
<gene>
    <name evidence="12" type="ORF">HPS56_12785</name>
</gene>
<keyword evidence="9 10" id="KW-0472">Membrane</keyword>
<evidence type="ECO:0000256" key="1">
    <source>
        <dbReference type="ARBA" id="ARBA00004383"/>
    </source>
</evidence>
<dbReference type="NCBIfam" id="TIGR01352">
    <property type="entry name" value="tonB_Cterm"/>
    <property type="match status" value="1"/>
</dbReference>
<organism evidence="12 13">
    <name type="scientific">Xylanibacter muris</name>
    <dbReference type="NCBI Taxonomy" id="2736290"/>
    <lineage>
        <taxon>Bacteria</taxon>
        <taxon>Pseudomonadati</taxon>
        <taxon>Bacteroidota</taxon>
        <taxon>Bacteroidia</taxon>
        <taxon>Bacteroidales</taxon>
        <taxon>Prevotellaceae</taxon>
        <taxon>Xylanibacter</taxon>
    </lineage>
</organism>
<keyword evidence="6 10" id="KW-0812">Transmembrane</keyword>
<accession>A0ABX2ASK6</accession>
<dbReference type="SUPFAM" id="SSF74653">
    <property type="entry name" value="TolA/TonB C-terminal domain"/>
    <property type="match status" value="1"/>
</dbReference>
<dbReference type="Pfam" id="PF03544">
    <property type="entry name" value="TonB_C"/>
    <property type="match status" value="1"/>
</dbReference>
<dbReference type="InterPro" id="IPR037682">
    <property type="entry name" value="TonB_C"/>
</dbReference>
<evidence type="ECO:0000256" key="10">
    <source>
        <dbReference type="SAM" id="Phobius"/>
    </source>
</evidence>
<dbReference type="PROSITE" id="PS52015">
    <property type="entry name" value="TONB_CTD"/>
    <property type="match status" value="1"/>
</dbReference>
<evidence type="ECO:0000256" key="9">
    <source>
        <dbReference type="ARBA" id="ARBA00023136"/>
    </source>
</evidence>
<keyword evidence="4" id="KW-1003">Cell membrane</keyword>
<evidence type="ECO:0000256" key="4">
    <source>
        <dbReference type="ARBA" id="ARBA00022475"/>
    </source>
</evidence>
<sequence>MMEIKKTKAADLERGRIQRFLLGLIVALSIVFVALEWTENGSSDSFTDSFLDDIAQDMEFMPVMMQEDMAEIPVEEKTSEPEKINIVENDAVASDNYEIETSEAVSGSDDMDDHTLASDDNMAETLSPVVESAPLDFRVVEDIPQFPGGTAGFMKWLTGRLRYPRQAREDKLQGTVLATFIINEDGKVSDIKIARSLSPDCDREVLRVLRMMPEWTPGVQNDKPCRTKVCIPIVFRM</sequence>
<comment type="similarity">
    <text evidence="2">Belongs to the TonB family.</text>
</comment>
<proteinExistence type="inferred from homology"/>
<evidence type="ECO:0000256" key="6">
    <source>
        <dbReference type="ARBA" id="ARBA00022692"/>
    </source>
</evidence>
<evidence type="ECO:0000256" key="2">
    <source>
        <dbReference type="ARBA" id="ARBA00006555"/>
    </source>
</evidence>
<name>A0ABX2ASK6_9BACT</name>